<evidence type="ECO:0000313" key="2">
    <source>
        <dbReference type="Proteomes" id="UP000001194"/>
    </source>
</evidence>
<proteinExistence type="predicted"/>
<dbReference type="RefSeq" id="XP_001887327.1">
    <property type="nucleotide sequence ID" value="XM_001887292.1"/>
</dbReference>
<dbReference type="InParanoid" id="B0DTZ6"/>
<name>B0DTZ6_LACBS</name>
<evidence type="ECO:0000313" key="1">
    <source>
        <dbReference type="EMBL" id="EDR01936.1"/>
    </source>
</evidence>
<organism evidence="2">
    <name type="scientific">Laccaria bicolor (strain S238N-H82 / ATCC MYA-4686)</name>
    <name type="common">Bicoloured deceiver</name>
    <name type="synonym">Laccaria laccata var. bicolor</name>
    <dbReference type="NCBI Taxonomy" id="486041"/>
    <lineage>
        <taxon>Eukaryota</taxon>
        <taxon>Fungi</taxon>
        <taxon>Dikarya</taxon>
        <taxon>Basidiomycota</taxon>
        <taxon>Agaricomycotina</taxon>
        <taxon>Agaricomycetes</taxon>
        <taxon>Agaricomycetidae</taxon>
        <taxon>Agaricales</taxon>
        <taxon>Agaricineae</taxon>
        <taxon>Hydnangiaceae</taxon>
        <taxon>Laccaria</taxon>
    </lineage>
</organism>
<sequence length="307" mass="34313">MYDWHTKWAFWLKDSSSKIYEIDKSIMGVITDSPDCIAMLYRAGVLGWYIRPPSSIPHDMTIHYIIAPGWEKMPTAHGRRSSECDPREFTDKDYPGMPFPTVLTACPRSGDYVVACQSWRKGHLGPTNAQVVVTEAPSGPATVESFPSTGLNLAKFKELELDYVPPQSPAWKKVLAGVDTNSWHIISNPVGNKLRGYQFPDPFLFITGANHRSLILAWLMMQAQWLQTIINVDTAPQLPAPQHWRNCLYDFAKEMCLLPPLPSMSKVAHGGTDPNIEGPQPDRFGPVLIGPQCEKDRSRPVATGLLL</sequence>
<gene>
    <name evidence="1" type="ORF">LACBIDRAFT_332756</name>
</gene>
<reference evidence="1 2" key="1">
    <citation type="journal article" date="2008" name="Nature">
        <title>The genome of Laccaria bicolor provides insights into mycorrhizal symbiosis.</title>
        <authorList>
            <person name="Martin F."/>
            <person name="Aerts A."/>
            <person name="Ahren D."/>
            <person name="Brun A."/>
            <person name="Danchin E.G.J."/>
            <person name="Duchaussoy F."/>
            <person name="Gibon J."/>
            <person name="Kohler A."/>
            <person name="Lindquist E."/>
            <person name="Pereda V."/>
            <person name="Salamov A."/>
            <person name="Shapiro H.J."/>
            <person name="Wuyts J."/>
            <person name="Blaudez D."/>
            <person name="Buee M."/>
            <person name="Brokstein P."/>
            <person name="Canbaeck B."/>
            <person name="Cohen D."/>
            <person name="Courty P.E."/>
            <person name="Coutinho P.M."/>
            <person name="Delaruelle C."/>
            <person name="Detter J.C."/>
            <person name="Deveau A."/>
            <person name="DiFazio S."/>
            <person name="Duplessis S."/>
            <person name="Fraissinet-Tachet L."/>
            <person name="Lucic E."/>
            <person name="Frey-Klett P."/>
            <person name="Fourrey C."/>
            <person name="Feussner I."/>
            <person name="Gay G."/>
            <person name="Grimwood J."/>
            <person name="Hoegger P.J."/>
            <person name="Jain P."/>
            <person name="Kilaru S."/>
            <person name="Labbe J."/>
            <person name="Lin Y.C."/>
            <person name="Legue V."/>
            <person name="Le Tacon F."/>
            <person name="Marmeisse R."/>
            <person name="Melayah D."/>
            <person name="Montanini B."/>
            <person name="Muratet M."/>
            <person name="Nehls U."/>
            <person name="Niculita-Hirzel H."/>
            <person name="Oudot-Le Secq M.P."/>
            <person name="Peter M."/>
            <person name="Quesneville H."/>
            <person name="Rajashekar B."/>
            <person name="Reich M."/>
            <person name="Rouhier N."/>
            <person name="Schmutz J."/>
            <person name="Yin T."/>
            <person name="Chalot M."/>
            <person name="Henrissat B."/>
            <person name="Kuees U."/>
            <person name="Lucas S."/>
            <person name="Van de Peer Y."/>
            <person name="Podila G.K."/>
            <person name="Polle A."/>
            <person name="Pukkila P.J."/>
            <person name="Richardson P.M."/>
            <person name="Rouze P."/>
            <person name="Sanders I.R."/>
            <person name="Stajich J.E."/>
            <person name="Tunlid A."/>
            <person name="Tuskan G."/>
            <person name="Grigoriev I.V."/>
        </authorList>
    </citation>
    <scope>NUCLEOTIDE SEQUENCE [LARGE SCALE GENOMIC DNA]</scope>
    <source>
        <strain evidence="2">S238N-H82 / ATCC MYA-4686</strain>
    </source>
</reference>
<dbReference type="KEGG" id="lbc:LACBIDRAFT_332756"/>
<accession>B0DTZ6</accession>
<dbReference type="HOGENOM" id="CLU_906337_0_0_1"/>
<protein>
    <submittedName>
        <fullName evidence="1">Predicted protein</fullName>
    </submittedName>
</protein>
<dbReference type="EMBL" id="DS547134">
    <property type="protein sequence ID" value="EDR01936.1"/>
    <property type="molecule type" value="Genomic_DNA"/>
</dbReference>
<dbReference type="GeneID" id="6083015"/>
<dbReference type="OrthoDB" id="2634326at2759"/>
<dbReference type="AlphaFoldDB" id="B0DTZ6"/>
<dbReference type="Proteomes" id="UP000001194">
    <property type="component" value="Unassembled WGS sequence"/>
</dbReference>
<keyword evidence="2" id="KW-1185">Reference proteome</keyword>